<keyword evidence="3" id="KW-1185">Reference proteome</keyword>
<feature type="compositionally biased region" description="Basic and acidic residues" evidence="1">
    <location>
        <begin position="276"/>
        <end position="296"/>
    </location>
</feature>
<accession>T1ILS2</accession>
<dbReference type="HOGENOM" id="CLU_880873_0_0_1"/>
<protein>
    <submittedName>
        <fullName evidence="2">Uncharacterized protein</fullName>
    </submittedName>
</protein>
<evidence type="ECO:0000313" key="2">
    <source>
        <dbReference type="EnsemblMetazoa" id="SMAR001910-PA"/>
    </source>
</evidence>
<feature type="compositionally biased region" description="Low complexity" evidence="1">
    <location>
        <begin position="138"/>
        <end position="153"/>
    </location>
</feature>
<dbReference type="Proteomes" id="UP000014500">
    <property type="component" value="Unassembled WGS sequence"/>
</dbReference>
<dbReference type="AlphaFoldDB" id="T1ILS2"/>
<evidence type="ECO:0000256" key="1">
    <source>
        <dbReference type="SAM" id="MobiDB-lite"/>
    </source>
</evidence>
<name>T1ILS2_STRMM</name>
<dbReference type="EnsemblMetazoa" id="SMAR001910-RA">
    <property type="protein sequence ID" value="SMAR001910-PA"/>
    <property type="gene ID" value="SMAR001910"/>
</dbReference>
<feature type="region of interest" description="Disordered" evidence="1">
    <location>
        <begin position="276"/>
        <end position="316"/>
    </location>
</feature>
<feature type="compositionally biased region" description="Polar residues" evidence="1">
    <location>
        <begin position="120"/>
        <end position="137"/>
    </location>
</feature>
<proteinExistence type="predicted"/>
<dbReference type="EMBL" id="JH430884">
    <property type="status" value="NOT_ANNOTATED_CDS"/>
    <property type="molecule type" value="Genomic_DNA"/>
</dbReference>
<reference evidence="3" key="1">
    <citation type="submission" date="2011-05" db="EMBL/GenBank/DDBJ databases">
        <authorList>
            <person name="Richards S.R."/>
            <person name="Qu J."/>
            <person name="Jiang H."/>
            <person name="Jhangiani S.N."/>
            <person name="Agravi P."/>
            <person name="Goodspeed R."/>
            <person name="Gross S."/>
            <person name="Mandapat C."/>
            <person name="Jackson L."/>
            <person name="Mathew T."/>
            <person name="Pu L."/>
            <person name="Thornton R."/>
            <person name="Saada N."/>
            <person name="Wilczek-Boney K.B."/>
            <person name="Lee S."/>
            <person name="Kovar C."/>
            <person name="Wu Y."/>
            <person name="Scherer S.E."/>
            <person name="Worley K.C."/>
            <person name="Muzny D.M."/>
            <person name="Gibbs R."/>
        </authorList>
    </citation>
    <scope>NUCLEOTIDE SEQUENCE</scope>
    <source>
        <strain evidence="3">Brora</strain>
    </source>
</reference>
<organism evidence="2 3">
    <name type="scientific">Strigamia maritima</name>
    <name type="common">European centipede</name>
    <name type="synonym">Geophilus maritimus</name>
    <dbReference type="NCBI Taxonomy" id="126957"/>
    <lineage>
        <taxon>Eukaryota</taxon>
        <taxon>Metazoa</taxon>
        <taxon>Ecdysozoa</taxon>
        <taxon>Arthropoda</taxon>
        <taxon>Myriapoda</taxon>
        <taxon>Chilopoda</taxon>
        <taxon>Pleurostigmophora</taxon>
        <taxon>Geophilomorpha</taxon>
        <taxon>Linotaeniidae</taxon>
        <taxon>Strigamia</taxon>
    </lineage>
</organism>
<feature type="region of interest" description="Disordered" evidence="1">
    <location>
        <begin position="108"/>
        <end position="180"/>
    </location>
</feature>
<sequence>MEKYLSLFLLTVINYYISCQSSERLQHGLNAHRVFITSTHHANGYANNTDGHNRRMFEQQIVVNRSFPLQYQTSTSSYETIGRVDPVTTHKFNDTWRDGSLEQQLGDKQYQNQQKEHESTSTSPNNIQYNYGYSSDTNFQNNGNEDNNQQASNEYDGGNLLPRHFHNDHYQDSGSSGYFSQPQQETFHIRYNSYHDNPYDRDMIAENDGEDHTSYQSKYYYTHNDDNAEIESEQLFHVPRYSTELPPIPFRNEKPLLFSSTFNNYPDEYRSYYFDAERSESRSRESQYEVQLREQEHEDEPFYPPPYWTTDDDYYQ</sequence>
<reference evidence="2" key="2">
    <citation type="submission" date="2015-02" db="UniProtKB">
        <authorList>
            <consortium name="EnsemblMetazoa"/>
        </authorList>
    </citation>
    <scope>IDENTIFICATION</scope>
</reference>
<evidence type="ECO:0000313" key="3">
    <source>
        <dbReference type="Proteomes" id="UP000014500"/>
    </source>
</evidence>